<organism evidence="2 3">
    <name type="scientific">Xylanibacter ruminicola</name>
    <name type="common">Prevotella ruminicola</name>
    <dbReference type="NCBI Taxonomy" id="839"/>
    <lineage>
        <taxon>Bacteria</taxon>
        <taxon>Pseudomonadati</taxon>
        <taxon>Bacteroidota</taxon>
        <taxon>Bacteroidia</taxon>
        <taxon>Bacteroidales</taxon>
        <taxon>Prevotellaceae</taxon>
        <taxon>Xylanibacter</taxon>
    </lineage>
</organism>
<proteinExistence type="predicted"/>
<dbReference type="Proteomes" id="UP000806522">
    <property type="component" value="Unassembled WGS sequence"/>
</dbReference>
<feature type="signal peptide" evidence="1">
    <location>
        <begin position="1"/>
        <end position="20"/>
    </location>
</feature>
<evidence type="ECO:0000313" key="2">
    <source>
        <dbReference type="EMBL" id="MBE6270443.1"/>
    </source>
</evidence>
<dbReference type="Pfam" id="PF07396">
    <property type="entry name" value="Porin_O_P"/>
    <property type="match status" value="2"/>
</dbReference>
<evidence type="ECO:0000313" key="3">
    <source>
        <dbReference type="Proteomes" id="UP000806522"/>
    </source>
</evidence>
<name>A0A9D5NZG7_XYLRU</name>
<accession>A0A9D5NZG7</accession>
<protein>
    <submittedName>
        <fullName evidence="2">Porin</fullName>
    </submittedName>
</protein>
<reference evidence="2" key="1">
    <citation type="submission" date="2019-04" db="EMBL/GenBank/DDBJ databases">
        <title>Evolution of Biomass-Degrading Anaerobic Consortia Revealed by Metagenomics.</title>
        <authorList>
            <person name="Peng X."/>
        </authorList>
    </citation>
    <scope>NUCLEOTIDE SEQUENCE</scope>
    <source>
        <strain evidence="2">SIG140</strain>
    </source>
</reference>
<keyword evidence="1" id="KW-0732">Signal</keyword>
<dbReference type="Gene3D" id="2.40.160.10">
    <property type="entry name" value="Porin"/>
    <property type="match status" value="1"/>
</dbReference>
<dbReference type="InterPro" id="IPR023614">
    <property type="entry name" value="Porin_dom_sf"/>
</dbReference>
<gene>
    <name evidence="2" type="ORF">E7101_05765</name>
</gene>
<dbReference type="AlphaFoldDB" id="A0A9D5NZG7"/>
<dbReference type="InterPro" id="IPR010870">
    <property type="entry name" value="Porin_O/P"/>
</dbReference>
<sequence length="376" mass="42341">MKKFTCIFALLIASVCTASAETSTEVEETQATTEKATIEVPAWVKNIKFSGYGMLQYQGEDTEGAHTNSFNLRLARFILDGKIGDFDWRAQIQGTNATGPGQPTVQLVDLYAEWRKYPEFKIRAGQFKRAFTFENPTNPITQGWYSYAMVVNNLSAFGDRTGEKSSGGRDIGIQFSGDLFPNANGRRLFHYQIGVYNGEGVNSKDQDNRKDIIGGVWVMPIKGVRIGAFGWTGSRGGMLDPLTGKTISIEKNRYALSAEYDKDEYTFRAEYIHSQGWGAAKAGNNIREIDYSKGDKADGWYAFGIVPVVKGKLHAKARYQTYRAQKEWSTSKSMYEVGLNYYFTKNLQLNAEYGLVNERSAHKNHNFVDVELDFRF</sequence>
<comment type="caution">
    <text evidence="2">The sequence shown here is derived from an EMBL/GenBank/DDBJ whole genome shotgun (WGS) entry which is preliminary data.</text>
</comment>
<dbReference type="SUPFAM" id="SSF56935">
    <property type="entry name" value="Porins"/>
    <property type="match status" value="1"/>
</dbReference>
<feature type="chain" id="PRO_5038550123" evidence="1">
    <location>
        <begin position="21"/>
        <end position="376"/>
    </location>
</feature>
<evidence type="ECO:0000256" key="1">
    <source>
        <dbReference type="SAM" id="SignalP"/>
    </source>
</evidence>
<dbReference type="EMBL" id="SUYC01000005">
    <property type="protein sequence ID" value="MBE6270443.1"/>
    <property type="molecule type" value="Genomic_DNA"/>
</dbReference>